<evidence type="ECO:0000313" key="2">
    <source>
        <dbReference type="EMBL" id="AIE13792.1"/>
    </source>
</evidence>
<reference evidence="2 3" key="1">
    <citation type="journal article" date="2014" name="Genome Biol. Evol.">
        <title>Composite Conserved Promoter-Terminator Motifs (PeSLs) that Mediate Modular Shuffling in the Diverse T4-Like Myoviruses.</title>
        <authorList>
            <person name="Comeau A.M."/>
            <person name="Arbiol C."/>
            <person name="Krisch H.M."/>
        </authorList>
    </citation>
    <scope>NUCLEOTIDE SEQUENCE [LARGE SCALE GENOMIC DNA]</scope>
</reference>
<keyword evidence="3" id="KW-1185">Reference proteome</keyword>
<organism evidence="2 3">
    <name type="scientific">Vibrio phage nt-1</name>
    <dbReference type="NCBI Taxonomy" id="115992"/>
    <lineage>
        <taxon>Viruses</taxon>
        <taxon>Duplodnaviria</taxon>
        <taxon>Heunggongvirae</taxon>
        <taxon>Uroviricota</taxon>
        <taxon>Caudoviricetes</taxon>
        <taxon>Pantevenvirales</taxon>
        <taxon>Straboviridae</taxon>
        <taxon>Mylasvirus</taxon>
        <taxon>Mylasvirus persius</taxon>
    </lineage>
</organism>
<dbReference type="GeneID" id="26066891"/>
<evidence type="ECO:0000256" key="1">
    <source>
        <dbReference type="SAM" id="MobiDB-lite"/>
    </source>
</evidence>
<protein>
    <submittedName>
        <fullName evidence="2">Uncharacterized protein</fullName>
    </submittedName>
</protein>
<name>A0A068J954_9CAUD</name>
<dbReference type="EMBL" id="HQ317393">
    <property type="protein sequence ID" value="AIE13792.1"/>
    <property type="molecule type" value="Genomic_DNA"/>
</dbReference>
<dbReference type="KEGG" id="vg:26066891"/>
<proteinExistence type="predicted"/>
<feature type="region of interest" description="Disordered" evidence="1">
    <location>
        <begin position="1"/>
        <end position="26"/>
    </location>
</feature>
<feature type="compositionally biased region" description="Polar residues" evidence="1">
    <location>
        <begin position="16"/>
        <end position="26"/>
    </location>
</feature>
<dbReference type="RefSeq" id="YP_009046853.1">
    <property type="nucleotide sequence ID" value="NC_021529.2"/>
</dbReference>
<accession>A0A068J954</accession>
<evidence type="ECO:0000313" key="3">
    <source>
        <dbReference type="Proteomes" id="UP000201461"/>
    </source>
</evidence>
<dbReference type="Proteomes" id="UP000201461">
    <property type="component" value="Segment"/>
</dbReference>
<sequence length="62" mass="6668">MYSAPAKTTEMKVKQNKATHNSNTSAPFTVESNLSSMILSITYTIGTADMTTKIKASVAIKI</sequence>